<gene>
    <name evidence="4" type="ORF">FNW02_26670</name>
</gene>
<dbReference type="InterPro" id="IPR050231">
    <property type="entry name" value="Iron_ascorbate_oxido_reductase"/>
</dbReference>
<comment type="pathway">
    <text evidence="1">Antibiotic biosynthesis.</text>
</comment>
<dbReference type="EMBL" id="VJXY01000039">
    <property type="protein sequence ID" value="MBD6619313.1"/>
    <property type="molecule type" value="Genomic_DNA"/>
</dbReference>
<dbReference type="InterPro" id="IPR044861">
    <property type="entry name" value="IPNS-like_FE2OG_OXY"/>
</dbReference>
<evidence type="ECO:0000259" key="3">
    <source>
        <dbReference type="PROSITE" id="PS51471"/>
    </source>
</evidence>
<dbReference type="Pfam" id="PF14226">
    <property type="entry name" value="DIOX_N"/>
    <property type="match status" value="1"/>
</dbReference>
<proteinExistence type="inferred from homology"/>
<dbReference type="Gene3D" id="2.60.120.330">
    <property type="entry name" value="B-lactam Antibiotic, Isopenicillin N Synthase, Chain"/>
    <property type="match status" value="1"/>
</dbReference>
<organism evidence="4 5">
    <name type="scientific">Komarekiella delphini-convector SJRDD-AB1</name>
    <dbReference type="NCBI Taxonomy" id="2593771"/>
    <lineage>
        <taxon>Bacteria</taxon>
        <taxon>Bacillati</taxon>
        <taxon>Cyanobacteriota</taxon>
        <taxon>Cyanophyceae</taxon>
        <taxon>Nostocales</taxon>
        <taxon>Nostocaceae</taxon>
        <taxon>Komarekiella</taxon>
        <taxon>Komarekiella delphini-convector</taxon>
    </lineage>
</organism>
<keyword evidence="2" id="KW-0560">Oxidoreductase</keyword>
<name>A0AA40T1Q9_9NOST</name>
<evidence type="ECO:0000313" key="5">
    <source>
        <dbReference type="Proteomes" id="UP001165986"/>
    </source>
</evidence>
<dbReference type="InterPro" id="IPR026992">
    <property type="entry name" value="DIOX_N"/>
</dbReference>
<accession>A0AA40T1Q9</accession>
<dbReference type="InterPro" id="IPR027443">
    <property type="entry name" value="IPNS-like_sf"/>
</dbReference>
<dbReference type="RefSeq" id="WP_191760510.1">
    <property type="nucleotide sequence ID" value="NZ_VJXY01000039.1"/>
</dbReference>
<keyword evidence="2" id="KW-0479">Metal-binding</keyword>
<dbReference type="InterPro" id="IPR005123">
    <property type="entry name" value="Oxoglu/Fe-dep_dioxygenase_dom"/>
</dbReference>
<evidence type="ECO:0000256" key="2">
    <source>
        <dbReference type="RuleBase" id="RU003682"/>
    </source>
</evidence>
<evidence type="ECO:0000313" key="4">
    <source>
        <dbReference type="EMBL" id="MBD6619313.1"/>
    </source>
</evidence>
<sequence>MTSINELTKQTTVSMQIPVIDFYPFLTGDSNAKAAVANQISRAIQEMGCFYLKNGVRQNSIDQAFAQAERFFALSLEEKQKVASAVTGRSRGYIPFEKMFIGNQPGQLHESFSFANELDPNKAEVDSYAEALDVPNQWPQNPPEFRQLMEQFFQASQECALSVLEALAIALQLPSSYFTNLHSQQNHAGVFNYYPNISQAPKTGQTRFYEHTDLGSITLLFQDQGGGLEVYTPTGEWITTSSVPNTVLVMPADMMSRWTNDKFCAAPHRVSVPTDFQAVKERYSFSFFVIPDYDVEVTCLESCLKAGESPKYAPTFVGDHLLNRTKDRATKYGRS</sequence>
<dbReference type="PROSITE" id="PS51471">
    <property type="entry name" value="FE2OG_OXY"/>
    <property type="match status" value="1"/>
</dbReference>
<keyword evidence="5" id="KW-1185">Reference proteome</keyword>
<dbReference type="GO" id="GO:0016491">
    <property type="term" value="F:oxidoreductase activity"/>
    <property type="evidence" value="ECO:0007669"/>
    <property type="project" value="UniProtKB-KW"/>
</dbReference>
<dbReference type="PANTHER" id="PTHR47990">
    <property type="entry name" value="2-OXOGLUTARATE (2OG) AND FE(II)-DEPENDENT OXYGENASE SUPERFAMILY PROTEIN-RELATED"/>
    <property type="match status" value="1"/>
</dbReference>
<feature type="domain" description="Fe2OG dioxygenase" evidence="3">
    <location>
        <begin position="184"/>
        <end position="291"/>
    </location>
</feature>
<evidence type="ECO:0000256" key="1">
    <source>
        <dbReference type="ARBA" id="ARBA00004792"/>
    </source>
</evidence>
<keyword evidence="2" id="KW-0408">Iron</keyword>
<dbReference type="Pfam" id="PF03171">
    <property type="entry name" value="2OG-FeII_Oxy"/>
    <property type="match status" value="1"/>
</dbReference>
<protein>
    <submittedName>
        <fullName evidence="4">Isopenicillin N synthase family oxygenase</fullName>
    </submittedName>
</protein>
<comment type="similarity">
    <text evidence="2">Belongs to the iron/ascorbate-dependent oxidoreductase family.</text>
</comment>
<comment type="caution">
    <text evidence="4">The sequence shown here is derived from an EMBL/GenBank/DDBJ whole genome shotgun (WGS) entry which is preliminary data.</text>
</comment>
<dbReference type="Proteomes" id="UP001165986">
    <property type="component" value="Unassembled WGS sequence"/>
</dbReference>
<dbReference type="SUPFAM" id="SSF51197">
    <property type="entry name" value="Clavaminate synthase-like"/>
    <property type="match status" value="1"/>
</dbReference>
<reference evidence="4" key="1">
    <citation type="submission" date="2019-07" db="EMBL/GenBank/DDBJ databases">
        <title>Toxilogical consequences of a new and cryptic species of cyanobacteria (Komarekiella delphini-convector) recovered from the epidermis of a bottlenose dolphin and 1500 ft. in the air.</title>
        <authorList>
            <person name="Brown A.O."/>
            <person name="Dvorak P."/>
            <person name="Villanueva C.D."/>
            <person name="Foss A.J."/>
            <person name="Garvey A.D."/>
            <person name="Gibson Q.A."/>
            <person name="Johansen J.R."/>
            <person name="Casamatta D.A."/>
        </authorList>
    </citation>
    <scope>NUCLEOTIDE SEQUENCE</scope>
    <source>
        <strain evidence="4">SJRDD-AB1</strain>
    </source>
</reference>
<dbReference type="GO" id="GO:0046872">
    <property type="term" value="F:metal ion binding"/>
    <property type="evidence" value="ECO:0007669"/>
    <property type="project" value="UniProtKB-KW"/>
</dbReference>
<dbReference type="AlphaFoldDB" id="A0AA40T1Q9"/>